<gene>
    <name evidence="2" type="ORF">A3A24_02370</name>
</gene>
<feature type="domain" description="Reverse transcriptase" evidence="1">
    <location>
        <begin position="57"/>
        <end position="276"/>
    </location>
</feature>
<accession>A0A1G1YP54</accession>
<dbReference type="InterPro" id="IPR000477">
    <property type="entry name" value="RT_dom"/>
</dbReference>
<dbReference type="EMBL" id="MHIP01000036">
    <property type="protein sequence ID" value="OGY54135.1"/>
    <property type="molecule type" value="Genomic_DNA"/>
</dbReference>
<dbReference type="InterPro" id="IPR043128">
    <property type="entry name" value="Rev_trsase/Diguanyl_cyclase"/>
</dbReference>
<protein>
    <recommendedName>
        <fullName evidence="1">Reverse transcriptase domain-containing protein</fullName>
    </recommendedName>
</protein>
<dbReference type="PROSITE" id="PS50878">
    <property type="entry name" value="RT_POL"/>
    <property type="match status" value="1"/>
</dbReference>
<evidence type="ECO:0000259" key="1">
    <source>
        <dbReference type="PROSITE" id="PS50878"/>
    </source>
</evidence>
<dbReference type="CDD" id="cd01651">
    <property type="entry name" value="RT_G2_intron"/>
    <property type="match status" value="1"/>
</dbReference>
<dbReference type="AlphaFoldDB" id="A0A1G1YP54"/>
<dbReference type="InterPro" id="IPR043502">
    <property type="entry name" value="DNA/RNA_pol_sf"/>
</dbReference>
<comment type="caution">
    <text evidence="2">The sequence shown here is derived from an EMBL/GenBank/DDBJ whole genome shotgun (WGS) entry which is preliminary data.</text>
</comment>
<proteinExistence type="predicted"/>
<dbReference type="InterPro" id="IPR051083">
    <property type="entry name" value="GrpII_Intron_Splice-Mob/Def"/>
</dbReference>
<organism evidence="2 3">
    <name type="scientific">Candidatus Buchananbacteria bacterium RIFCSPLOWO2_01_FULL_46_12</name>
    <dbReference type="NCBI Taxonomy" id="1797546"/>
    <lineage>
        <taxon>Bacteria</taxon>
        <taxon>Candidatus Buchananiibacteriota</taxon>
    </lineage>
</organism>
<evidence type="ECO:0000313" key="2">
    <source>
        <dbReference type="EMBL" id="OGY54135.1"/>
    </source>
</evidence>
<dbReference type="Gene3D" id="3.30.70.270">
    <property type="match status" value="1"/>
</dbReference>
<dbReference type="Pfam" id="PF00078">
    <property type="entry name" value="RVT_1"/>
    <property type="match status" value="1"/>
</dbReference>
<dbReference type="PANTHER" id="PTHR34047">
    <property type="entry name" value="NUCLEAR INTRON MATURASE 1, MITOCHONDRIAL-RELATED"/>
    <property type="match status" value="1"/>
</dbReference>
<dbReference type="PANTHER" id="PTHR34047:SF8">
    <property type="entry name" value="PROTEIN YKFC"/>
    <property type="match status" value="1"/>
</dbReference>
<reference evidence="2 3" key="1">
    <citation type="journal article" date="2016" name="Nat. Commun.">
        <title>Thousands of microbial genomes shed light on interconnected biogeochemical processes in an aquifer system.</title>
        <authorList>
            <person name="Anantharaman K."/>
            <person name="Brown C.T."/>
            <person name="Hug L.A."/>
            <person name="Sharon I."/>
            <person name="Castelle C.J."/>
            <person name="Probst A.J."/>
            <person name="Thomas B.C."/>
            <person name="Singh A."/>
            <person name="Wilkins M.J."/>
            <person name="Karaoz U."/>
            <person name="Brodie E.L."/>
            <person name="Williams K.H."/>
            <person name="Hubbard S.S."/>
            <person name="Banfield J.F."/>
        </authorList>
    </citation>
    <scope>NUCLEOTIDE SEQUENCE [LARGE SCALE GENOMIC DNA]</scope>
</reference>
<dbReference type="Proteomes" id="UP000176512">
    <property type="component" value="Unassembled WGS sequence"/>
</dbReference>
<dbReference type="SUPFAM" id="SSF56672">
    <property type="entry name" value="DNA/RNA polymerases"/>
    <property type="match status" value="1"/>
</dbReference>
<sequence length="346" mass="40178">MKNQCLVNYYDIVSADNLLSAWREFIVGKKLKPDVQQFSLNLIDNILQLHDELANHTYRHGGYKSFYITDPKLRHIHKASVRDRLICHAIYRQLYPFFAKTFIADSYSCQLGKGTHRAVARFKSFSRQASQNNAVTCWVLKGDIKKFFESIDHDVILGILSEYIADPEVRKFLATIISSFEIRPGKGLPLGNLTSQLFVNVYMNVFDQFVKHKIKAKYYIRYADDFVILSDSKTSLPKNLRSVGEFLENKLKLTLHPDKVFIKTIASGMDFLGWVSFPHHSVLRTKTKRRMMDRVKKNVQPQTLASYIGFLKHGDTFELMQGLLNHYWLWENIGDSLVKIPKKLYN</sequence>
<evidence type="ECO:0000313" key="3">
    <source>
        <dbReference type="Proteomes" id="UP000176512"/>
    </source>
</evidence>
<name>A0A1G1YP54_9BACT</name>